<dbReference type="PANTHER" id="PTHR36324">
    <property type="entry name" value="OS09G0460100 PROTEIN"/>
    <property type="match status" value="1"/>
</dbReference>
<evidence type="ECO:0000313" key="3">
    <source>
        <dbReference type="Proteomes" id="UP000827721"/>
    </source>
</evidence>
<accession>A0ABQ8HSS3</accession>
<organism evidence="2 3">
    <name type="scientific">Xanthoceras sorbifolium</name>
    <dbReference type="NCBI Taxonomy" id="99658"/>
    <lineage>
        <taxon>Eukaryota</taxon>
        <taxon>Viridiplantae</taxon>
        <taxon>Streptophyta</taxon>
        <taxon>Embryophyta</taxon>
        <taxon>Tracheophyta</taxon>
        <taxon>Spermatophyta</taxon>
        <taxon>Magnoliopsida</taxon>
        <taxon>eudicotyledons</taxon>
        <taxon>Gunneridae</taxon>
        <taxon>Pentapetalae</taxon>
        <taxon>rosids</taxon>
        <taxon>malvids</taxon>
        <taxon>Sapindales</taxon>
        <taxon>Sapindaceae</taxon>
        <taxon>Xanthoceroideae</taxon>
        <taxon>Xanthoceras</taxon>
    </lineage>
</organism>
<name>A0ABQ8HSS3_9ROSI</name>
<keyword evidence="3" id="KW-1185">Reference proteome</keyword>
<dbReference type="Proteomes" id="UP000827721">
    <property type="component" value="Unassembled WGS sequence"/>
</dbReference>
<evidence type="ECO:0000256" key="1">
    <source>
        <dbReference type="SAM" id="MobiDB-lite"/>
    </source>
</evidence>
<sequence>MSSGEGSLHWSVFDGVKIVPSTPEALMAEINTAITNLEHARATAHLDSSSSSLLKNISSDASESPRYDAKMADEAYKAGCAALAAGKLDEALHSLNISLSKCPPDKTSAVAKLQSLISLTSQQLHKSEPPSVILISDPVVQKSILVQSWKNCSCFSNMSVFYHEEPPHHSKRCKFLTAALKDAFTNCHNFNGRRSTSGPEEEHQTSDFDDEQEVVVSEIRTRAMEKLRRKPSLVMTDSFSWVFSPRTRELYLKAEQKKEDNEEDAREEYFTVGSCFSCCSSAMSREAYHSVKTNFSRCSSLNGLDFQDFWRLDSQDFRRSIIKELCYCEGWPFGLCRKAVLLPPLPKSPSESWSWRKGTRIARMPYI</sequence>
<gene>
    <name evidence="2" type="ORF">JRO89_XS07G0062000</name>
</gene>
<comment type="caution">
    <text evidence="2">The sequence shown here is derived from an EMBL/GenBank/DDBJ whole genome shotgun (WGS) entry which is preliminary data.</text>
</comment>
<proteinExistence type="predicted"/>
<dbReference type="EMBL" id="JAFEMO010000007">
    <property type="protein sequence ID" value="KAH7567385.1"/>
    <property type="molecule type" value="Genomic_DNA"/>
</dbReference>
<feature type="region of interest" description="Disordered" evidence="1">
    <location>
        <begin position="191"/>
        <end position="210"/>
    </location>
</feature>
<evidence type="ECO:0000313" key="2">
    <source>
        <dbReference type="EMBL" id="KAH7567385.1"/>
    </source>
</evidence>
<protein>
    <submittedName>
        <fullName evidence="2">Uncharacterized protein</fullName>
    </submittedName>
</protein>
<reference evidence="2 3" key="1">
    <citation type="submission" date="2021-02" db="EMBL/GenBank/DDBJ databases">
        <title>Plant Genome Project.</title>
        <authorList>
            <person name="Zhang R.-G."/>
        </authorList>
    </citation>
    <scope>NUCLEOTIDE SEQUENCE [LARGE SCALE GENOMIC DNA]</scope>
    <source>
        <tissue evidence="2">Leaves</tissue>
    </source>
</reference>
<dbReference type="PANTHER" id="PTHR36324:SF1">
    <property type="entry name" value="OS09G0460100 PROTEIN"/>
    <property type="match status" value="1"/>
</dbReference>